<dbReference type="InterPro" id="IPR012337">
    <property type="entry name" value="RNaseH-like_sf"/>
</dbReference>
<proteinExistence type="predicted"/>
<dbReference type="GO" id="GO:0005634">
    <property type="term" value="C:nucleus"/>
    <property type="evidence" value="ECO:0007669"/>
    <property type="project" value="UniProtKB-ARBA"/>
</dbReference>
<dbReference type="Pfam" id="PF00665">
    <property type="entry name" value="rve"/>
    <property type="match status" value="1"/>
</dbReference>
<dbReference type="Gene3D" id="3.30.420.10">
    <property type="entry name" value="Ribonuclease H-like superfamily/Ribonuclease H"/>
    <property type="match status" value="1"/>
</dbReference>
<sequence length="220" mass="25385">MDLVGSLPTSRSGHKYLLTIVDHYSKVADVIPLRSKDSFEVTESILRTIYKMGIPKIILSDNGTEFKNEKLRRICQENKIELRNGAPYTPTTTGGIERFNRTFMEKLRKVTDFGCTDWVEGIKPALQGYLNSFHRGIGCTPIECWNETKKRKIKEHVKKYRETYGTESKTIFNKLVVGDMVLYHNPLGRSNKLEADYNDVEKFYILLLGLLMLNLKTVER</sequence>
<dbReference type="PROSITE" id="PS50994">
    <property type="entry name" value="INTEGRASE"/>
    <property type="match status" value="1"/>
</dbReference>
<comment type="caution">
    <text evidence="2">The sequence shown here is derived from an EMBL/GenBank/DDBJ whole genome shotgun (WGS) entry which is preliminary data.</text>
</comment>
<dbReference type="GO" id="GO:0003676">
    <property type="term" value="F:nucleic acid binding"/>
    <property type="evidence" value="ECO:0007669"/>
    <property type="project" value="InterPro"/>
</dbReference>
<dbReference type="InterPro" id="IPR001584">
    <property type="entry name" value="Integrase_cat-core"/>
</dbReference>
<dbReference type="InterPro" id="IPR036397">
    <property type="entry name" value="RNaseH_sf"/>
</dbReference>
<dbReference type="PANTHER" id="PTHR37984">
    <property type="entry name" value="PROTEIN CBG26694"/>
    <property type="match status" value="1"/>
</dbReference>
<name>A0A9P6GVP3_9MICR</name>
<organism evidence="2 3">
    <name type="scientific">Nosema granulosis</name>
    <dbReference type="NCBI Taxonomy" id="83296"/>
    <lineage>
        <taxon>Eukaryota</taxon>
        <taxon>Fungi</taxon>
        <taxon>Fungi incertae sedis</taxon>
        <taxon>Microsporidia</taxon>
        <taxon>Nosematidae</taxon>
        <taxon>Nosema</taxon>
    </lineage>
</organism>
<gene>
    <name evidence="2" type="primary">Tf2-9_12</name>
    <name evidence="2" type="ORF">NGRA_3214</name>
</gene>
<accession>A0A9P6GVP3</accession>
<dbReference type="Proteomes" id="UP000740883">
    <property type="component" value="Unassembled WGS sequence"/>
</dbReference>
<dbReference type="GO" id="GO:0015074">
    <property type="term" value="P:DNA integration"/>
    <property type="evidence" value="ECO:0007669"/>
    <property type="project" value="InterPro"/>
</dbReference>
<dbReference type="SUPFAM" id="SSF53098">
    <property type="entry name" value="Ribonuclease H-like"/>
    <property type="match status" value="1"/>
</dbReference>
<feature type="domain" description="Integrase catalytic" evidence="1">
    <location>
        <begin position="1"/>
        <end position="149"/>
    </location>
</feature>
<evidence type="ECO:0000313" key="2">
    <source>
        <dbReference type="EMBL" id="KAF9758237.1"/>
    </source>
</evidence>
<dbReference type="OrthoDB" id="7691805at2759"/>
<dbReference type="EMBL" id="SBJO01000676">
    <property type="protein sequence ID" value="KAF9758237.1"/>
    <property type="molecule type" value="Genomic_DNA"/>
</dbReference>
<dbReference type="InterPro" id="IPR050951">
    <property type="entry name" value="Retrovirus_Pol_polyprotein"/>
</dbReference>
<dbReference type="AlphaFoldDB" id="A0A9P6GVP3"/>
<evidence type="ECO:0000313" key="3">
    <source>
        <dbReference type="Proteomes" id="UP000740883"/>
    </source>
</evidence>
<dbReference type="PANTHER" id="PTHR37984:SF5">
    <property type="entry name" value="PROTEIN NYNRIN-LIKE"/>
    <property type="match status" value="1"/>
</dbReference>
<reference evidence="2 3" key="1">
    <citation type="journal article" date="2020" name="Genome Biol. Evol.">
        <title>Comparative genomics of strictly vertically transmitted, feminizing microsporidia endosymbionts of amphipod crustaceans.</title>
        <authorList>
            <person name="Cormier A."/>
            <person name="Chebbi M.A."/>
            <person name="Giraud I."/>
            <person name="Wattier R."/>
            <person name="Teixeira M."/>
            <person name="Gilbert C."/>
            <person name="Rigaud T."/>
            <person name="Cordaux R."/>
        </authorList>
    </citation>
    <scope>NUCLEOTIDE SEQUENCE [LARGE SCALE GENOMIC DNA]</scope>
    <source>
        <strain evidence="2 3">Ou3-Ou53</strain>
    </source>
</reference>
<evidence type="ECO:0000259" key="1">
    <source>
        <dbReference type="PROSITE" id="PS50994"/>
    </source>
</evidence>
<keyword evidence="3" id="KW-1185">Reference proteome</keyword>
<protein>
    <submittedName>
        <fullName evidence="2">Transposon Tf2-9 polyprotein</fullName>
    </submittedName>
</protein>